<dbReference type="KEGG" id="plig:NAG76_12645"/>
<dbReference type="GO" id="GO:0003677">
    <property type="term" value="F:DNA binding"/>
    <property type="evidence" value="ECO:0007669"/>
    <property type="project" value="UniProtKB-KW"/>
</dbReference>
<proteinExistence type="predicted"/>
<dbReference type="InterPro" id="IPR010813">
    <property type="entry name" value="DUF1413"/>
</dbReference>
<evidence type="ECO:0000313" key="2">
    <source>
        <dbReference type="Proteomes" id="UP001056756"/>
    </source>
</evidence>
<accession>A0A9J6Z917</accession>
<dbReference type="EMBL" id="CP097899">
    <property type="protein sequence ID" value="URN92702.1"/>
    <property type="molecule type" value="Genomic_DNA"/>
</dbReference>
<dbReference type="Proteomes" id="UP001056756">
    <property type="component" value="Chromosome"/>
</dbReference>
<organism evidence="1 2">
    <name type="scientific">Candidatus Pristimantibacillus lignocellulolyticus</name>
    <dbReference type="NCBI Taxonomy" id="2994561"/>
    <lineage>
        <taxon>Bacteria</taxon>
        <taxon>Bacillati</taxon>
        <taxon>Bacillota</taxon>
        <taxon>Bacilli</taxon>
        <taxon>Bacillales</taxon>
        <taxon>Paenibacillaceae</taxon>
        <taxon>Candidatus Pristimantibacillus</taxon>
    </lineage>
</organism>
<name>A0A9J6Z917_9BACL</name>
<sequence>MDCLKKAIQEVPNLQIGEEFLIKDLFKGYEWNRLAIGERRILGSLFINEVKNGRLKDIVNVAKKSSANQQIYIKL</sequence>
<reference evidence="1" key="1">
    <citation type="submission" date="2022-05" db="EMBL/GenBank/DDBJ databases">
        <title>Novel bacterial taxa in a minimal lignocellulolytic consortium and its capacity to transform plastics disclosed by genome-resolved metagenomics.</title>
        <authorList>
            <person name="Rodriguez C.A.D."/>
            <person name="Diaz-Garcia L."/>
            <person name="Herrera K."/>
            <person name="Tarazona N.A."/>
            <person name="Sproer C."/>
            <person name="Overmann J."/>
            <person name="Jimenez D.J."/>
        </authorList>
    </citation>
    <scope>NUCLEOTIDE SEQUENCE</scope>
    <source>
        <strain evidence="1">MAG5</strain>
    </source>
</reference>
<dbReference type="AlphaFoldDB" id="A0A9J6Z917"/>
<evidence type="ECO:0000313" key="1">
    <source>
        <dbReference type="EMBL" id="URN92702.1"/>
    </source>
</evidence>
<protein>
    <submittedName>
        <fullName evidence="1">Single-stranded DNA-binding protein</fullName>
    </submittedName>
</protein>
<gene>
    <name evidence="1" type="ORF">NAG76_12645</name>
</gene>
<dbReference type="Pfam" id="PF07205">
    <property type="entry name" value="DUF1413"/>
    <property type="match status" value="1"/>
</dbReference>
<keyword evidence="1" id="KW-0238">DNA-binding</keyword>